<evidence type="ECO:0000259" key="4">
    <source>
        <dbReference type="PROSITE" id="PS50002"/>
    </source>
</evidence>
<keyword evidence="5" id="KW-1185">Reference proteome</keyword>
<dbReference type="Proteomes" id="UP000887561">
    <property type="component" value="Unplaced"/>
</dbReference>
<dbReference type="SUPFAM" id="SSF50729">
    <property type="entry name" value="PH domain-like"/>
    <property type="match status" value="1"/>
</dbReference>
<keyword evidence="1 2" id="KW-0728">SH3 domain</keyword>
<dbReference type="PROSITE" id="PS50002">
    <property type="entry name" value="SH3"/>
    <property type="match status" value="1"/>
</dbReference>
<dbReference type="Gene3D" id="2.30.30.40">
    <property type="entry name" value="SH3 Domains"/>
    <property type="match status" value="1"/>
</dbReference>
<feature type="domain" description="SH3" evidence="4">
    <location>
        <begin position="245"/>
        <end position="312"/>
    </location>
</feature>
<accession>A0A915M525</accession>
<feature type="compositionally biased region" description="Polar residues" evidence="3">
    <location>
        <begin position="223"/>
        <end position="233"/>
    </location>
</feature>
<evidence type="ECO:0000313" key="5">
    <source>
        <dbReference type="Proteomes" id="UP000887561"/>
    </source>
</evidence>
<reference evidence="6" key="1">
    <citation type="submission" date="2022-11" db="UniProtKB">
        <authorList>
            <consortium name="WormBaseParasite"/>
        </authorList>
    </citation>
    <scope>IDENTIFICATION</scope>
</reference>
<protein>
    <submittedName>
        <fullName evidence="6">SH3 domain-containing protein</fullName>
    </submittedName>
</protein>
<evidence type="ECO:0000256" key="1">
    <source>
        <dbReference type="ARBA" id="ARBA00022443"/>
    </source>
</evidence>
<feature type="region of interest" description="Disordered" evidence="3">
    <location>
        <begin position="103"/>
        <end position="241"/>
    </location>
</feature>
<evidence type="ECO:0000256" key="2">
    <source>
        <dbReference type="PROSITE-ProRule" id="PRU00192"/>
    </source>
</evidence>
<feature type="compositionally biased region" description="Basic and acidic residues" evidence="3">
    <location>
        <begin position="142"/>
        <end position="152"/>
    </location>
</feature>
<evidence type="ECO:0000313" key="6">
    <source>
        <dbReference type="WBParaSite" id="scaffold2759_cov181.g5374"/>
    </source>
</evidence>
<feature type="compositionally biased region" description="Basic residues" evidence="3">
    <location>
        <begin position="191"/>
        <end position="202"/>
    </location>
</feature>
<dbReference type="Pfam" id="PF22697">
    <property type="entry name" value="SOS1_NGEF_PH"/>
    <property type="match status" value="1"/>
</dbReference>
<dbReference type="SUPFAM" id="SSF50044">
    <property type="entry name" value="SH3-domain"/>
    <property type="match status" value="1"/>
</dbReference>
<dbReference type="InterPro" id="IPR055251">
    <property type="entry name" value="SOS1_NGEF_PH"/>
</dbReference>
<feature type="compositionally biased region" description="Basic and acidic residues" evidence="3">
    <location>
        <begin position="178"/>
        <end position="190"/>
    </location>
</feature>
<dbReference type="WBParaSite" id="scaffold2759_cov181.g5374">
    <property type="protein sequence ID" value="scaffold2759_cov181.g5374"/>
    <property type="gene ID" value="scaffold2759_cov181.g5374"/>
</dbReference>
<dbReference type="InterPro" id="IPR001452">
    <property type="entry name" value="SH3_domain"/>
</dbReference>
<sequence>MKQKQREDDPVLEVAHCCGCKRHRRNGCNATTMKMFMHCNFRVGFEPGEMSNFNDALSNDALIIPALSPKLPVPPELGCAPTNPCPIQSSIDNNSALRFGAEEDKYKSSPHIRPVTKTTLKTSTNGISSSENGTSSSSKTSSKSEESPKKTENGSSASSKTEESLKKTEEDTATSKPKKTEEDKALETTKPKTKIIKKKIVKKPAASNGTTTPNKIQEKSELTKSTTSNLKQSDNNDNKLENVPRTYQIVITLSDYLADEEEGEEEEPFGLDEGQCVEVLDNANPDAWLVRTKTKPPSIGFVPGSYFTSPTKYYALQREACSVAKLLKTEEEFIEELKLALDYYGKGLSEDNKDVETSEVPQAGIRSKQANLKQYADYLQLIPTRIRYYEDFFKELINKNQNCTEEMKASLNFIQLLEQRAKEPDFTTKIVGYSGDIGRVYRNELFHVWEDGENNKDCGDKYVFLLNNTLLITDKEEANGEISFKHYASVKLSEYSPVRQHSTEASTLVVAPTDSNKNLPTYLLRIRRDNAEESEIVRRVWINDICSMQRAFGG</sequence>
<name>A0A915M525_MELJA</name>
<dbReference type="InterPro" id="IPR036028">
    <property type="entry name" value="SH3-like_dom_sf"/>
</dbReference>
<proteinExistence type="predicted"/>
<organism evidence="5 6">
    <name type="scientific">Meloidogyne javanica</name>
    <name type="common">Root-knot nematode worm</name>
    <dbReference type="NCBI Taxonomy" id="6303"/>
    <lineage>
        <taxon>Eukaryota</taxon>
        <taxon>Metazoa</taxon>
        <taxon>Ecdysozoa</taxon>
        <taxon>Nematoda</taxon>
        <taxon>Chromadorea</taxon>
        <taxon>Rhabditida</taxon>
        <taxon>Tylenchina</taxon>
        <taxon>Tylenchomorpha</taxon>
        <taxon>Tylenchoidea</taxon>
        <taxon>Meloidogynidae</taxon>
        <taxon>Meloidogyninae</taxon>
        <taxon>Meloidogyne</taxon>
        <taxon>Meloidogyne incognita group</taxon>
    </lineage>
</organism>
<dbReference type="AlphaFoldDB" id="A0A915M525"/>
<feature type="compositionally biased region" description="Low complexity" evidence="3">
    <location>
        <begin position="122"/>
        <end position="141"/>
    </location>
</feature>
<evidence type="ECO:0000256" key="3">
    <source>
        <dbReference type="SAM" id="MobiDB-lite"/>
    </source>
</evidence>
<dbReference type="InterPro" id="IPR011993">
    <property type="entry name" value="PH-like_dom_sf"/>
</dbReference>
<dbReference type="Gene3D" id="2.30.29.30">
    <property type="entry name" value="Pleckstrin-homology domain (PH domain)/Phosphotyrosine-binding domain (PTB)"/>
    <property type="match status" value="1"/>
</dbReference>
<feature type="compositionally biased region" description="Basic and acidic residues" evidence="3">
    <location>
        <begin position="160"/>
        <end position="170"/>
    </location>
</feature>